<feature type="binding site" evidence="13">
    <location>
        <position position="222"/>
    </location>
    <ligand>
        <name>K(+)</name>
        <dbReference type="ChEBI" id="CHEBI:29103"/>
    </ligand>
</feature>
<dbReference type="NCBIfam" id="TIGR00933">
    <property type="entry name" value="2a38"/>
    <property type="match status" value="1"/>
</dbReference>
<keyword evidence="13" id="KW-0479">Metal-binding</keyword>
<evidence type="ECO:0000256" key="13">
    <source>
        <dbReference type="PIRSR" id="PIRSR006247-1"/>
    </source>
</evidence>
<feature type="transmembrane region" description="Helical" evidence="14">
    <location>
        <begin position="423"/>
        <end position="445"/>
    </location>
</feature>
<dbReference type="Pfam" id="PF02386">
    <property type="entry name" value="TrkH"/>
    <property type="match status" value="1"/>
</dbReference>
<sequence length="484" mass="52994">MHFSLIVKILGLLLMLFSAIGNLPPVLVSLFYDDGMMAPFIESFFTVFITGFVMWLLTFRARTELGTRDGFLIVTLFWAVLGTAGSLPFILSSSVELSVTDAIFESLSGLTTTGATVISGLDSLPKSILFYRQQLQWLGGMGIIVLAMALLPMLGIGGMQLYRAESPGPVKDNKLVPRLAETAKALWTIYVSLTLACAAAYWAAGMSGFDAITHSFSTIAIGGFSTHDASMAYFDSSAIEIIAILFMFIAGINFALHFTAWQRSKIDHYFRDPEFLFYGFILLAVSLVTVAVLLRFEVYPTVPETIVNGIFQVVSFATTTGFATSQFHEWPIFLPYLLMYAAIIGACAGSTGGGMKVIRILLIFKQGFREVQRLIHPRAVIPIKLGRSPVQDRVVEAVWGFFAVYVMAFMLMLLALLATGLDIVTAFSAVGACINNLGPGLGAVTQTYGSLSDAAKWILCFAMLLGRLEVFTLLVLFTPMFWRR</sequence>
<feature type="binding site" evidence="13">
    <location>
        <position position="221"/>
    </location>
    <ligand>
        <name>K(+)</name>
        <dbReference type="ChEBI" id="CHEBI:29103"/>
    </ligand>
</feature>
<comment type="caution">
    <text evidence="15">The sequence shown here is derived from an EMBL/GenBank/DDBJ whole genome shotgun (WGS) entry which is preliminary data.</text>
</comment>
<evidence type="ECO:0000256" key="14">
    <source>
        <dbReference type="SAM" id="Phobius"/>
    </source>
</evidence>
<keyword evidence="9 14" id="KW-1133">Transmembrane helix</keyword>
<gene>
    <name evidence="15" type="ORF">ABR69_04175</name>
</gene>
<dbReference type="GO" id="GO:0046872">
    <property type="term" value="F:metal ion binding"/>
    <property type="evidence" value="ECO:0007669"/>
    <property type="project" value="UniProtKB-KW"/>
</dbReference>
<keyword evidence="3 12" id="KW-0813">Transport</keyword>
<accession>A0A0R2SEK9</accession>
<dbReference type="Proteomes" id="UP000051934">
    <property type="component" value="Unassembled WGS sequence"/>
</dbReference>
<evidence type="ECO:0000256" key="9">
    <source>
        <dbReference type="ARBA" id="ARBA00022989"/>
    </source>
</evidence>
<dbReference type="InterPro" id="IPR004772">
    <property type="entry name" value="TrkH"/>
</dbReference>
<evidence type="ECO:0000256" key="3">
    <source>
        <dbReference type="ARBA" id="ARBA00022448"/>
    </source>
</evidence>
<feature type="transmembrane region" description="Helical" evidence="14">
    <location>
        <begin position="337"/>
        <end position="364"/>
    </location>
</feature>
<evidence type="ECO:0000256" key="10">
    <source>
        <dbReference type="ARBA" id="ARBA00023065"/>
    </source>
</evidence>
<evidence type="ECO:0000256" key="2">
    <source>
        <dbReference type="ARBA" id="ARBA00009137"/>
    </source>
</evidence>
<feature type="binding site" evidence="13">
    <location>
        <position position="319"/>
    </location>
    <ligand>
        <name>K(+)</name>
        <dbReference type="ChEBI" id="CHEBI:29103"/>
    </ligand>
</feature>
<feature type="binding site" evidence="13">
    <location>
        <position position="113"/>
    </location>
    <ligand>
        <name>K(+)</name>
        <dbReference type="ChEBI" id="CHEBI:29103"/>
    </ligand>
</feature>
<comment type="similarity">
    <text evidence="2 12">Belongs to the TrkH potassium transport family.</text>
</comment>
<evidence type="ECO:0000313" key="15">
    <source>
        <dbReference type="EMBL" id="KRO71762.1"/>
    </source>
</evidence>
<feature type="transmembrane region" description="Helical" evidence="14">
    <location>
        <begin position="183"/>
        <end position="204"/>
    </location>
</feature>
<feature type="binding site" evidence="13">
    <location>
        <position position="320"/>
    </location>
    <ligand>
        <name>K(+)</name>
        <dbReference type="ChEBI" id="CHEBI:29103"/>
    </ligand>
</feature>
<dbReference type="InterPro" id="IPR003445">
    <property type="entry name" value="Cat_transpt"/>
</dbReference>
<organism evidence="15 16">
    <name type="scientific">OM182 bacterium BACL3 MAG-120507-bin80</name>
    <dbReference type="NCBI Taxonomy" id="1655577"/>
    <lineage>
        <taxon>Bacteria</taxon>
        <taxon>Pseudomonadati</taxon>
        <taxon>Pseudomonadota</taxon>
        <taxon>Gammaproteobacteria</taxon>
        <taxon>OMG group</taxon>
        <taxon>OM182 clade</taxon>
    </lineage>
</organism>
<comment type="function">
    <text evidence="12">Low-affinity potassium transport system. Interacts with Trk system potassium uptake protein TrkA.</text>
</comment>
<feature type="binding site" evidence="13">
    <location>
        <position position="437"/>
    </location>
    <ligand>
        <name>K(+)</name>
        <dbReference type="ChEBI" id="CHEBI:29103"/>
    </ligand>
</feature>
<keyword evidence="5 12" id="KW-0997">Cell inner membrane</keyword>
<dbReference type="PIRSF" id="PIRSF006247">
    <property type="entry name" value="TrkH"/>
    <property type="match status" value="1"/>
</dbReference>
<dbReference type="GO" id="GO:0005886">
    <property type="term" value="C:plasma membrane"/>
    <property type="evidence" value="ECO:0007669"/>
    <property type="project" value="UniProtKB-SubCell"/>
</dbReference>
<evidence type="ECO:0000256" key="4">
    <source>
        <dbReference type="ARBA" id="ARBA00022475"/>
    </source>
</evidence>
<protein>
    <recommendedName>
        <fullName evidence="12">Trk system potassium uptake protein</fullName>
    </recommendedName>
</protein>
<feature type="transmembrane region" description="Helical" evidence="14">
    <location>
        <begin position="71"/>
        <end position="91"/>
    </location>
</feature>
<feature type="transmembrane region" description="Helical" evidence="14">
    <location>
        <begin position="397"/>
        <end position="417"/>
    </location>
</feature>
<dbReference type="EMBL" id="LIBB01000139">
    <property type="protein sequence ID" value="KRO71762.1"/>
    <property type="molecule type" value="Genomic_DNA"/>
</dbReference>
<feature type="transmembrane region" description="Helical" evidence="14">
    <location>
        <begin position="137"/>
        <end position="162"/>
    </location>
</feature>
<keyword evidence="11 12" id="KW-0472">Membrane</keyword>
<evidence type="ECO:0000256" key="7">
    <source>
        <dbReference type="ARBA" id="ARBA00022692"/>
    </source>
</evidence>
<keyword evidence="4 12" id="KW-1003">Cell membrane</keyword>
<feature type="transmembrane region" description="Helical" evidence="14">
    <location>
        <begin position="306"/>
        <end position="325"/>
    </location>
</feature>
<reference evidence="15 16" key="1">
    <citation type="submission" date="2015-10" db="EMBL/GenBank/DDBJ databases">
        <title>Metagenome-Assembled Genomes uncover a global brackish microbiome.</title>
        <authorList>
            <person name="Hugerth L.W."/>
            <person name="Larsson J."/>
            <person name="Alneberg J."/>
            <person name="Lindh M.V."/>
            <person name="Legrand C."/>
            <person name="Pinhassi J."/>
            <person name="Andersson A.F."/>
        </authorList>
    </citation>
    <scope>NUCLEOTIDE SEQUENCE [LARGE SCALE GENOMIC DNA]</scope>
    <source>
        <strain evidence="15">BACL4 MAG-120507-bin80</strain>
    </source>
</reference>
<dbReference type="GO" id="GO:0015379">
    <property type="term" value="F:potassium:chloride symporter activity"/>
    <property type="evidence" value="ECO:0007669"/>
    <property type="project" value="InterPro"/>
</dbReference>
<feature type="transmembrane region" description="Helical" evidence="14">
    <location>
        <begin position="241"/>
        <end position="260"/>
    </location>
</feature>
<feature type="transmembrane region" description="Helical" evidence="14">
    <location>
        <begin position="12"/>
        <end position="32"/>
    </location>
</feature>
<dbReference type="PANTHER" id="PTHR32024:SF2">
    <property type="entry name" value="TRK SYSTEM POTASSIUM UPTAKE PROTEIN TRKG-RELATED"/>
    <property type="match status" value="1"/>
</dbReference>
<evidence type="ECO:0000256" key="11">
    <source>
        <dbReference type="ARBA" id="ARBA00023136"/>
    </source>
</evidence>
<evidence type="ECO:0000256" key="5">
    <source>
        <dbReference type="ARBA" id="ARBA00022519"/>
    </source>
</evidence>
<dbReference type="AlphaFoldDB" id="A0A0R2SEK9"/>
<evidence type="ECO:0000256" key="1">
    <source>
        <dbReference type="ARBA" id="ARBA00004429"/>
    </source>
</evidence>
<feature type="transmembrane region" description="Helical" evidence="14">
    <location>
        <begin position="457"/>
        <end position="482"/>
    </location>
</feature>
<name>A0A0R2SEK9_9GAMM</name>
<evidence type="ECO:0000313" key="16">
    <source>
        <dbReference type="Proteomes" id="UP000051934"/>
    </source>
</evidence>
<dbReference type="PANTHER" id="PTHR32024">
    <property type="entry name" value="TRK SYSTEM POTASSIUM UPTAKE PROTEIN TRKG-RELATED"/>
    <property type="match status" value="1"/>
</dbReference>
<feature type="transmembrane region" description="Helical" evidence="14">
    <location>
        <begin position="275"/>
        <end position="294"/>
    </location>
</feature>
<feature type="binding site" evidence="13">
    <location>
        <position position="436"/>
    </location>
    <ligand>
        <name>K(+)</name>
        <dbReference type="ChEBI" id="CHEBI:29103"/>
    </ligand>
</feature>
<proteinExistence type="inferred from homology"/>
<feature type="binding site" evidence="13">
    <location>
        <position position="112"/>
    </location>
    <ligand>
        <name>K(+)</name>
        <dbReference type="ChEBI" id="CHEBI:29103"/>
    </ligand>
</feature>
<comment type="subcellular location">
    <subcellularLocation>
        <location evidence="1 12">Cell inner membrane</location>
        <topology evidence="1 12">Multi-pass membrane protein</topology>
    </subcellularLocation>
</comment>
<evidence type="ECO:0000256" key="6">
    <source>
        <dbReference type="ARBA" id="ARBA00022538"/>
    </source>
</evidence>
<keyword evidence="10 12" id="KW-0406">Ion transport</keyword>
<keyword evidence="6 12" id="KW-0633">Potassium transport</keyword>
<keyword evidence="8 12" id="KW-0630">Potassium</keyword>
<evidence type="ECO:0000256" key="8">
    <source>
        <dbReference type="ARBA" id="ARBA00022958"/>
    </source>
</evidence>
<feature type="transmembrane region" description="Helical" evidence="14">
    <location>
        <begin position="38"/>
        <end position="59"/>
    </location>
</feature>
<keyword evidence="7 14" id="KW-0812">Transmembrane</keyword>
<evidence type="ECO:0000256" key="12">
    <source>
        <dbReference type="PIRNR" id="PIRNR006247"/>
    </source>
</evidence>